<proteinExistence type="predicted"/>
<dbReference type="Gene3D" id="2.30.110.20">
    <property type="entry name" value="Hcp1-like"/>
    <property type="match status" value="1"/>
</dbReference>
<accession>A0AAD0U8B6</accession>
<dbReference type="PANTHER" id="PTHR36152:SF1">
    <property type="entry name" value="UBIQUITIN-LIKE DOMAIN-CONTAINING PROTEIN"/>
    <property type="match status" value="1"/>
</dbReference>
<evidence type="ECO:0000313" key="2">
    <source>
        <dbReference type="Proteomes" id="UP000269199"/>
    </source>
</evidence>
<dbReference type="AlphaFoldDB" id="A0AAD0U8B6"/>
<sequence>MDLILLQPGDSTVLAGASNWTTAQSSQIASWPSGTAGLPTAPCFEMTSVHFGMKQQMTTDVSNNARTSGRPVITDITCVKYIDNASTLLYDRCLRAYPLGTSAKCTSIFLLRNSGDQLACLMKIDLYNAMVSEIQTQTHPNDMPTEQFKINFTDIMWTYYPQANDTSVGGMLMKGWSVRQNQALSAAPTA</sequence>
<dbReference type="Proteomes" id="UP000269199">
    <property type="component" value="Chromosome"/>
</dbReference>
<name>A0AAD0U8B6_9BURK</name>
<protein>
    <submittedName>
        <fullName evidence="1">Hcp1 family type VI secretion system effector</fullName>
    </submittedName>
</protein>
<dbReference type="EMBL" id="CP024996">
    <property type="protein sequence ID" value="AYR24573.1"/>
    <property type="molecule type" value="Genomic_DNA"/>
</dbReference>
<dbReference type="Pfam" id="PF05638">
    <property type="entry name" value="T6SS_HCP"/>
    <property type="match status" value="1"/>
</dbReference>
<dbReference type="InterPro" id="IPR008514">
    <property type="entry name" value="T6SS_Hcp"/>
</dbReference>
<evidence type="ECO:0000313" key="1">
    <source>
        <dbReference type="EMBL" id="AYR24573.1"/>
    </source>
</evidence>
<organism evidence="1 2">
    <name type="scientific">Herbaspirillum rubrisubalbicans</name>
    <dbReference type="NCBI Taxonomy" id="80842"/>
    <lineage>
        <taxon>Bacteria</taxon>
        <taxon>Pseudomonadati</taxon>
        <taxon>Pseudomonadota</taxon>
        <taxon>Betaproteobacteria</taxon>
        <taxon>Burkholderiales</taxon>
        <taxon>Oxalobacteraceae</taxon>
        <taxon>Herbaspirillum</taxon>
    </lineage>
</organism>
<dbReference type="RefSeq" id="WP_058895498.1">
    <property type="nucleotide sequence ID" value="NZ_CP024996.1"/>
</dbReference>
<dbReference type="PANTHER" id="PTHR36152">
    <property type="entry name" value="CYTOPLASMIC PROTEIN-RELATED"/>
    <property type="match status" value="1"/>
</dbReference>
<dbReference type="SUPFAM" id="SSF141452">
    <property type="entry name" value="Hcp1-like"/>
    <property type="match status" value="1"/>
</dbReference>
<dbReference type="InterPro" id="IPR053165">
    <property type="entry name" value="HSI-I_assembly_Hcp1"/>
</dbReference>
<gene>
    <name evidence="1" type="ORF">RC54_12410</name>
</gene>
<dbReference type="InterPro" id="IPR036624">
    <property type="entry name" value="Hcp1-lik_sf"/>
</dbReference>
<reference evidence="1 2" key="1">
    <citation type="submission" date="2017-11" db="EMBL/GenBank/DDBJ databases">
        <title>Complete genome sequence of Herbaspirillum rubrisubalbicans DSM 11543.</title>
        <authorList>
            <person name="Chen M."/>
            <person name="An Q."/>
        </authorList>
    </citation>
    <scope>NUCLEOTIDE SEQUENCE [LARGE SCALE GENOMIC DNA]</scope>
    <source>
        <strain evidence="1 2">DSM 11543</strain>
    </source>
</reference>